<organism evidence="2 3">
    <name type="scientific">Agrobacterium tomkonis CFBP 6623</name>
    <dbReference type="NCBI Taxonomy" id="1183432"/>
    <lineage>
        <taxon>Bacteria</taxon>
        <taxon>Pseudomonadati</taxon>
        <taxon>Pseudomonadota</taxon>
        <taxon>Alphaproteobacteria</taxon>
        <taxon>Hyphomicrobiales</taxon>
        <taxon>Rhizobiaceae</taxon>
        <taxon>Rhizobium/Agrobacterium group</taxon>
        <taxon>Agrobacterium</taxon>
        <taxon>Agrobacterium tumefaciens complex</taxon>
    </lineage>
</organism>
<keyword evidence="1" id="KW-0732">Signal</keyword>
<evidence type="ECO:0000313" key="2">
    <source>
        <dbReference type="EMBL" id="CUX09436.1"/>
    </source>
</evidence>
<sequence>MKRIVFLVAGLLITSTGAHASNLYCAAYEAEYEKNKGKTFSDMSADYRSATTFLFGAYLAVTKQTPATVDNTDFNKYLFAVSASCKATPKQAIMDVGLQEIAKWKPRKTSRYSEISLIDLKLDIQKMAGQEIETQANVQIFGDMGMLQDGMMDANPLPLDFKKVPRDQRKKLLEQCSMGCRATVQGKVGNVMFQNGIVADAVLID</sequence>
<dbReference type="RefSeq" id="WP_080841913.1">
    <property type="nucleotide sequence ID" value="NZ_LT009723.1"/>
</dbReference>
<name>A0A1S7NN93_9HYPH</name>
<evidence type="ECO:0000313" key="3">
    <source>
        <dbReference type="Proteomes" id="UP000191988"/>
    </source>
</evidence>
<protein>
    <submittedName>
        <fullName evidence="2">Uncharacterized protein</fullName>
    </submittedName>
</protein>
<evidence type="ECO:0000256" key="1">
    <source>
        <dbReference type="SAM" id="SignalP"/>
    </source>
</evidence>
<feature type="signal peptide" evidence="1">
    <location>
        <begin position="1"/>
        <end position="20"/>
    </location>
</feature>
<proteinExistence type="predicted"/>
<accession>A0A1S7NN93</accession>
<reference evidence="3" key="1">
    <citation type="submission" date="2016-01" db="EMBL/GenBank/DDBJ databases">
        <authorList>
            <person name="Regsiter A."/>
            <person name="william w."/>
        </authorList>
    </citation>
    <scope>NUCLEOTIDE SEQUENCE [LARGE SCALE GENOMIC DNA]</scope>
    <source>
        <strain evidence="3">CFBP 6623</strain>
    </source>
</reference>
<gene>
    <name evidence="2" type="ORF">AGR3A_Cc120082</name>
</gene>
<feature type="chain" id="PRO_5012955615" evidence="1">
    <location>
        <begin position="21"/>
        <end position="205"/>
    </location>
</feature>
<dbReference type="EMBL" id="FBWK01000004">
    <property type="protein sequence ID" value="CUX09436.1"/>
    <property type="molecule type" value="Genomic_DNA"/>
</dbReference>
<dbReference type="STRING" id="1183432.AGR3A_Cc120082"/>
<keyword evidence="3" id="KW-1185">Reference proteome</keyword>
<dbReference type="AlphaFoldDB" id="A0A1S7NN93"/>
<dbReference type="Proteomes" id="UP000191988">
    <property type="component" value="Unassembled WGS sequence"/>
</dbReference>